<proteinExistence type="predicted"/>
<name>A0A565A682_PLAVI</name>
<dbReference type="EMBL" id="FLZR02000009">
    <property type="protein sequence ID" value="VUZ99668.1"/>
    <property type="molecule type" value="Genomic_DNA"/>
</dbReference>
<reference evidence="2" key="1">
    <citation type="submission" date="2016-07" db="EMBL/GenBank/DDBJ databases">
        <authorList>
            <consortium name="Pathogen Informatics"/>
        </authorList>
    </citation>
    <scope>NUCLEOTIDE SEQUENCE</scope>
</reference>
<dbReference type="AlphaFoldDB" id="A0A565A682"/>
<accession>A0A565A682</accession>
<evidence type="ECO:0000256" key="1">
    <source>
        <dbReference type="SAM" id="Phobius"/>
    </source>
</evidence>
<dbReference type="Proteomes" id="UP000220605">
    <property type="component" value="Unassembled WGS sequence"/>
</dbReference>
<feature type="transmembrane region" description="Helical" evidence="1">
    <location>
        <begin position="218"/>
        <end position="236"/>
    </location>
</feature>
<dbReference type="Pfam" id="PF05795">
    <property type="entry name" value="Plasmodium_Vir"/>
    <property type="match status" value="1"/>
</dbReference>
<keyword evidence="1" id="KW-1133">Transmembrane helix</keyword>
<organism evidence="2">
    <name type="scientific">Plasmodium vivax</name>
    <name type="common">malaria parasite P. vivax</name>
    <dbReference type="NCBI Taxonomy" id="5855"/>
    <lineage>
        <taxon>Eukaryota</taxon>
        <taxon>Sar</taxon>
        <taxon>Alveolata</taxon>
        <taxon>Apicomplexa</taxon>
        <taxon>Aconoidasida</taxon>
        <taxon>Haemosporida</taxon>
        <taxon>Plasmodiidae</taxon>
        <taxon>Plasmodium</taxon>
        <taxon>Plasmodium (Plasmodium)</taxon>
    </lineage>
</organism>
<dbReference type="InterPro" id="IPR008780">
    <property type="entry name" value="Plasmodium_Vir"/>
</dbReference>
<keyword evidence="1" id="KW-0812">Transmembrane</keyword>
<evidence type="ECO:0000313" key="2">
    <source>
        <dbReference type="EMBL" id="VUZ99668.1"/>
    </source>
</evidence>
<keyword evidence="1" id="KW-0472">Membrane</keyword>
<dbReference type="VEuPathDB" id="PlasmoDB:PVPAM_040012300"/>
<gene>
    <name evidence="2" type="ORF">PVP01_0003830</name>
</gene>
<dbReference type="OrthoDB" id="388362at2759"/>
<sequence>MTEEYKHVEGFPFWKGHLDKVMNNDDNTYNAFCTTIIREDTIDYEAYRKICSSFAKSIGYVYSEELNTRNLHTPSNMNMCQNRINNMNDTVFKDVQFLHNLFFNLEEFEKNYSKIHLDKCTYAKKCFTSYNTRINECIPEHSSQFCEKLAAFRKKYEKNMSITTYIGAPKKLQPFDEKSTADERSDRREDGTFTLVAGDLQGEGTPGSDFTNSLSSGFTLPVTIIIGIVSILVLFFKFTPLGTYARSLLQRKKGKFKNAQEEYDYYTFLNTDNSKKNSSNTEYNLAYHSEINS</sequence>
<protein>
    <submittedName>
        <fullName evidence="2">VIR protein</fullName>
    </submittedName>
</protein>
<dbReference type="VEuPathDB" id="PlasmoDB:PVP01_0003830"/>